<comment type="similarity">
    <text evidence="2">Belongs to the RRM RBM34 family.</text>
</comment>
<dbReference type="WBParaSite" id="maker-uti_cns_0000698-snap-gene-0.3-mRNA-1">
    <property type="protein sequence ID" value="maker-uti_cns_0000698-snap-gene-0.3-mRNA-1"/>
    <property type="gene ID" value="maker-uti_cns_0000698-snap-gene-0.3"/>
</dbReference>
<evidence type="ECO:0000259" key="7">
    <source>
        <dbReference type="PROSITE" id="PS50102"/>
    </source>
</evidence>
<dbReference type="PANTHER" id="PTHR23236:SF25">
    <property type="entry name" value="RNA-BINDING PROTEIN 34"/>
    <property type="match status" value="1"/>
</dbReference>
<evidence type="ECO:0000256" key="6">
    <source>
        <dbReference type="SAM" id="MobiDB-lite"/>
    </source>
</evidence>
<dbReference type="InterPro" id="IPR000504">
    <property type="entry name" value="RRM_dom"/>
</dbReference>
<comment type="subcellular location">
    <subcellularLocation>
        <location evidence="1">Nucleus</location>
        <location evidence="1">Nucleolus</location>
    </subcellularLocation>
</comment>
<evidence type="ECO:0000256" key="2">
    <source>
        <dbReference type="ARBA" id="ARBA00007077"/>
    </source>
</evidence>
<dbReference type="Gene3D" id="3.30.70.330">
    <property type="match status" value="2"/>
</dbReference>
<dbReference type="SUPFAM" id="SSF54928">
    <property type="entry name" value="RNA-binding domain, RBD"/>
    <property type="match status" value="2"/>
</dbReference>
<feature type="compositionally biased region" description="Polar residues" evidence="6">
    <location>
        <begin position="922"/>
        <end position="943"/>
    </location>
</feature>
<dbReference type="CDD" id="cd12395">
    <property type="entry name" value="RRM2_RBM34"/>
    <property type="match status" value="1"/>
</dbReference>
<dbReference type="GO" id="GO:0019843">
    <property type="term" value="F:rRNA binding"/>
    <property type="evidence" value="ECO:0007669"/>
    <property type="project" value="TreeGrafter"/>
</dbReference>
<dbReference type="Pfam" id="PF00076">
    <property type="entry name" value="RRM_1"/>
    <property type="match status" value="1"/>
</dbReference>
<evidence type="ECO:0000256" key="4">
    <source>
        <dbReference type="ARBA" id="ARBA00023242"/>
    </source>
</evidence>
<evidence type="ECO:0000256" key="5">
    <source>
        <dbReference type="PROSITE-ProRule" id="PRU00176"/>
    </source>
</evidence>
<keyword evidence="4" id="KW-0539">Nucleus</keyword>
<feature type="domain" description="RRM" evidence="7">
    <location>
        <begin position="716"/>
        <end position="809"/>
    </location>
</feature>
<feature type="domain" description="RRM" evidence="7">
    <location>
        <begin position="817"/>
        <end position="894"/>
    </location>
</feature>
<evidence type="ECO:0000313" key="9">
    <source>
        <dbReference type="WBParaSite" id="maker-uti_cns_0000698-snap-gene-0.3-mRNA-1"/>
    </source>
</evidence>
<dbReference type="AlphaFoldDB" id="A0A1I8G2E0"/>
<dbReference type="InterPro" id="IPR012677">
    <property type="entry name" value="Nucleotide-bd_a/b_plait_sf"/>
</dbReference>
<dbReference type="GO" id="GO:0005730">
    <property type="term" value="C:nucleolus"/>
    <property type="evidence" value="ECO:0007669"/>
    <property type="project" value="UniProtKB-SubCell"/>
</dbReference>
<accession>A0A1I8G2E0</accession>
<dbReference type="PANTHER" id="PTHR23236">
    <property type="entry name" value="EUKARYOTIC TRANSLATION INITIATION FACTOR 4B/4H"/>
    <property type="match status" value="1"/>
</dbReference>
<evidence type="ECO:0000256" key="3">
    <source>
        <dbReference type="ARBA" id="ARBA00022884"/>
    </source>
</evidence>
<dbReference type="GO" id="GO:0000463">
    <property type="term" value="P:maturation of LSU-rRNA from tricistronic rRNA transcript (SSU-rRNA, 5.8S rRNA, LSU-rRNA)"/>
    <property type="evidence" value="ECO:0007669"/>
    <property type="project" value="TreeGrafter"/>
</dbReference>
<feature type="region of interest" description="Disordered" evidence="6">
    <location>
        <begin position="641"/>
        <end position="714"/>
    </location>
</feature>
<sequence length="974" mass="104746">MLEFERIRCHWLWYPCRRENEIEDLDRLVAFDDVRACLIRLPTELTPHLVALFLLFLRCPQLELDQDCCSLLHRLQTAVGDQQLLASVLMGARSRIHFGANSATSGRGELGGFYRTEPAPNWRDLQMFRLRLCCQTATGGNYFSDCLSSHSREMFARLAVAEAASIDQQLLRRVAKSLLRSRPDWSVWAAFAAADANSNSSRRTFDGALSIILAAVCSELSINLSSPPAGAKTADRLRRCLNLSAADRDASDSVTRVAKLLALAAGSAGVESIQYQLEVASSSLTSAGHLLILHLGLMKPHSLLLAGAPKKLMERAKRAAEVEGSSPDSAAAICLHLLAQLRLARHGSLAELGDLAADTLEGSRCSGLGATHRLCRLLMTCLANPLSLGRLRARLDRLPPQPTTLAVSAAVEVARLSSLGWPSARSDACWTRLGRLLDRAAAAAVEVGDEVAMATIWRQRLRISLRDCSTSELIDIWSRGLQACPHCKLLCLDGLAIALRAGRDSPETGQHRTLLDKVSDIMVEKDVRQRVLPDEILMLWEAAAETASAHAPGPASAHASGAASAHASGAASAHASGAASAHASGAASSHASGAAENAEAIPVDLQMSSAEVPQPPEDSYSAGQLSKLLQFGSSDQTDSTLVSLFQPAPPPSASKKSTESLKQKSVSKQKQKPSASSSAADAESAAASSDRAAAKARSKLAKQREKARQEDPRNERTVFVGNVASAAKKRDLLLLFRAHGPIESVRFRSAAPADANVVKRLAVIHKKLSRPSLNAYVVFKEPQAAVSAASALNGHCLAGLHLRVDLLDGQAERDDKKCVFLGNLHFKCDEEAVRLAFAQCGHVTNVRLVRDSRTGIGRGFGFVQFADASSVELALKLDGAEVAGRQVRVSRCSSESAQKRRTAASSKQRKQQQPEKQRKQPAGSNNASKKPTNVQRARPTNRTFADAFQRMLDKRRSKQAGKKPAMAAGKIKKK</sequence>
<dbReference type="SMART" id="SM00360">
    <property type="entry name" value="RRM"/>
    <property type="match status" value="2"/>
</dbReference>
<feature type="compositionally biased region" description="Low complexity" evidence="6">
    <location>
        <begin position="672"/>
        <end position="691"/>
    </location>
</feature>
<dbReference type="PROSITE" id="PS50102">
    <property type="entry name" value="RRM"/>
    <property type="match status" value="2"/>
</dbReference>
<dbReference type="InterPro" id="IPR035979">
    <property type="entry name" value="RBD_domain_sf"/>
</dbReference>
<keyword evidence="3 5" id="KW-0694">RNA-binding</keyword>
<protein>
    <submittedName>
        <fullName evidence="9">RRM domain-containing protein</fullName>
    </submittedName>
</protein>
<feature type="compositionally biased region" description="Basic residues" evidence="6">
    <location>
        <begin position="899"/>
        <end position="910"/>
    </location>
</feature>
<evidence type="ECO:0000313" key="8">
    <source>
        <dbReference type="Proteomes" id="UP000095280"/>
    </source>
</evidence>
<dbReference type="CDD" id="cd12394">
    <property type="entry name" value="RRM1_RBM34"/>
    <property type="match status" value="1"/>
</dbReference>
<keyword evidence="8" id="KW-1185">Reference proteome</keyword>
<organism evidence="8 9">
    <name type="scientific">Macrostomum lignano</name>
    <dbReference type="NCBI Taxonomy" id="282301"/>
    <lineage>
        <taxon>Eukaryota</taxon>
        <taxon>Metazoa</taxon>
        <taxon>Spiralia</taxon>
        <taxon>Lophotrochozoa</taxon>
        <taxon>Platyhelminthes</taxon>
        <taxon>Rhabditophora</taxon>
        <taxon>Macrostomorpha</taxon>
        <taxon>Macrostomida</taxon>
        <taxon>Macrostomidae</taxon>
        <taxon>Macrostomum</taxon>
    </lineage>
</organism>
<evidence type="ECO:0000256" key="1">
    <source>
        <dbReference type="ARBA" id="ARBA00004604"/>
    </source>
</evidence>
<feature type="region of interest" description="Disordered" evidence="6">
    <location>
        <begin position="893"/>
        <end position="974"/>
    </location>
</feature>
<reference evidence="9" key="1">
    <citation type="submission" date="2016-11" db="UniProtKB">
        <authorList>
            <consortium name="WormBaseParasite"/>
        </authorList>
    </citation>
    <scope>IDENTIFICATION</scope>
</reference>
<feature type="compositionally biased region" description="Basic and acidic residues" evidence="6">
    <location>
        <begin position="702"/>
        <end position="714"/>
    </location>
</feature>
<proteinExistence type="inferred from homology"/>
<dbReference type="InterPro" id="IPR034221">
    <property type="entry name" value="RBM34_RRM2"/>
</dbReference>
<dbReference type="Proteomes" id="UP000095280">
    <property type="component" value="Unplaced"/>
</dbReference>
<name>A0A1I8G2E0_9PLAT</name>